<proteinExistence type="predicted"/>
<dbReference type="InterPro" id="IPR036890">
    <property type="entry name" value="HATPase_C_sf"/>
</dbReference>
<dbReference type="CDD" id="cd00082">
    <property type="entry name" value="HisKA"/>
    <property type="match status" value="1"/>
</dbReference>
<name>A0A9D1KQW7_9FIRM</name>
<dbReference type="InterPro" id="IPR005467">
    <property type="entry name" value="His_kinase_dom"/>
</dbReference>
<dbReference type="PROSITE" id="PS50109">
    <property type="entry name" value="HIS_KIN"/>
    <property type="match status" value="1"/>
</dbReference>
<evidence type="ECO:0000256" key="5">
    <source>
        <dbReference type="ARBA" id="ARBA00022679"/>
    </source>
</evidence>
<dbReference type="Gene3D" id="3.30.565.10">
    <property type="entry name" value="Histidine kinase-like ATPase, C-terminal domain"/>
    <property type="match status" value="1"/>
</dbReference>
<evidence type="ECO:0000256" key="8">
    <source>
        <dbReference type="ARBA" id="ARBA00022777"/>
    </source>
</evidence>
<evidence type="ECO:0000256" key="4">
    <source>
        <dbReference type="ARBA" id="ARBA00022553"/>
    </source>
</evidence>
<dbReference type="PRINTS" id="PR00344">
    <property type="entry name" value="BCTRLSENSOR"/>
</dbReference>
<dbReference type="NCBIfam" id="NF033091">
    <property type="entry name" value="HK_VanS_ACDEFG"/>
    <property type="match status" value="1"/>
</dbReference>
<keyword evidence="9" id="KW-0067">ATP-binding</keyword>
<reference evidence="15" key="2">
    <citation type="journal article" date="2021" name="PeerJ">
        <title>Extensive microbial diversity within the chicken gut microbiome revealed by metagenomics and culture.</title>
        <authorList>
            <person name="Gilroy R."/>
            <person name="Ravi A."/>
            <person name="Getino M."/>
            <person name="Pursley I."/>
            <person name="Horton D.L."/>
            <person name="Alikhan N.F."/>
            <person name="Baker D."/>
            <person name="Gharbi K."/>
            <person name="Hall N."/>
            <person name="Watson M."/>
            <person name="Adriaenssens E.M."/>
            <person name="Foster-Nyarko E."/>
            <person name="Jarju S."/>
            <person name="Secka A."/>
            <person name="Antonio M."/>
            <person name="Oren A."/>
            <person name="Chaudhuri R.R."/>
            <person name="La Ragione R."/>
            <person name="Hildebrand F."/>
            <person name="Pallen M.J."/>
        </authorList>
    </citation>
    <scope>NUCLEOTIDE SEQUENCE</scope>
    <source>
        <strain evidence="15">ChiBcec7-5410</strain>
    </source>
</reference>
<evidence type="ECO:0000259" key="14">
    <source>
        <dbReference type="PROSITE" id="PS50109"/>
    </source>
</evidence>
<dbReference type="InterPro" id="IPR004358">
    <property type="entry name" value="Sig_transdc_His_kin-like_C"/>
</dbReference>
<dbReference type="Gene3D" id="1.10.287.130">
    <property type="match status" value="1"/>
</dbReference>
<keyword evidence="10 13" id="KW-1133">Transmembrane helix</keyword>
<protein>
    <recommendedName>
        <fullName evidence="3">histidine kinase</fullName>
        <ecNumber evidence="3">2.7.13.3</ecNumber>
    </recommendedName>
</protein>
<keyword evidence="4" id="KW-0597">Phosphoprotein</keyword>
<evidence type="ECO:0000256" key="6">
    <source>
        <dbReference type="ARBA" id="ARBA00022692"/>
    </source>
</evidence>
<dbReference type="GO" id="GO:0004721">
    <property type="term" value="F:phosphoprotein phosphatase activity"/>
    <property type="evidence" value="ECO:0007669"/>
    <property type="project" value="TreeGrafter"/>
</dbReference>
<dbReference type="SMART" id="SM00388">
    <property type="entry name" value="HisKA"/>
    <property type="match status" value="1"/>
</dbReference>
<feature type="transmembrane region" description="Helical" evidence="13">
    <location>
        <begin position="36"/>
        <end position="56"/>
    </location>
</feature>
<dbReference type="PANTHER" id="PTHR45453">
    <property type="entry name" value="PHOSPHATE REGULON SENSOR PROTEIN PHOR"/>
    <property type="match status" value="1"/>
</dbReference>
<dbReference type="PANTHER" id="PTHR45453:SF1">
    <property type="entry name" value="PHOSPHATE REGULON SENSOR PROTEIN PHOR"/>
    <property type="match status" value="1"/>
</dbReference>
<keyword evidence="7" id="KW-0547">Nucleotide-binding</keyword>
<dbReference type="GO" id="GO:0000155">
    <property type="term" value="F:phosphorelay sensor kinase activity"/>
    <property type="evidence" value="ECO:0007669"/>
    <property type="project" value="InterPro"/>
</dbReference>
<keyword evidence="11" id="KW-0902">Two-component regulatory system</keyword>
<evidence type="ECO:0000313" key="15">
    <source>
        <dbReference type="EMBL" id="HIT94438.1"/>
    </source>
</evidence>
<comment type="caution">
    <text evidence="15">The sequence shown here is derived from an EMBL/GenBank/DDBJ whole genome shotgun (WGS) entry which is preliminary data.</text>
</comment>
<dbReference type="GO" id="GO:0005886">
    <property type="term" value="C:plasma membrane"/>
    <property type="evidence" value="ECO:0007669"/>
    <property type="project" value="TreeGrafter"/>
</dbReference>
<dbReference type="Proteomes" id="UP000824160">
    <property type="component" value="Unassembled WGS sequence"/>
</dbReference>
<gene>
    <name evidence="15" type="ORF">IAC43_04585</name>
</gene>
<keyword evidence="6 13" id="KW-0812">Transmembrane</keyword>
<dbReference type="FunFam" id="3.30.565.10:FF:000013">
    <property type="entry name" value="Two-component sensor histidine kinase"/>
    <property type="match status" value="1"/>
</dbReference>
<keyword evidence="5" id="KW-0808">Transferase</keyword>
<feature type="domain" description="Histidine kinase" evidence="14">
    <location>
        <begin position="121"/>
        <end position="337"/>
    </location>
</feature>
<reference evidence="15" key="1">
    <citation type="submission" date="2020-10" db="EMBL/GenBank/DDBJ databases">
        <authorList>
            <person name="Gilroy R."/>
        </authorList>
    </citation>
    <scope>NUCLEOTIDE SEQUENCE</scope>
    <source>
        <strain evidence="15">ChiBcec7-5410</strain>
    </source>
</reference>
<accession>A0A9D1KQW7</accession>
<dbReference type="EC" id="2.7.13.3" evidence="3"/>
<dbReference type="InterPro" id="IPR058212">
    <property type="entry name" value="VanS-like"/>
</dbReference>
<evidence type="ECO:0000256" key="12">
    <source>
        <dbReference type="ARBA" id="ARBA00023136"/>
    </source>
</evidence>
<evidence type="ECO:0000256" key="10">
    <source>
        <dbReference type="ARBA" id="ARBA00022989"/>
    </source>
</evidence>
<dbReference type="AlphaFoldDB" id="A0A9D1KQW7"/>
<evidence type="ECO:0000256" key="9">
    <source>
        <dbReference type="ARBA" id="ARBA00022840"/>
    </source>
</evidence>
<dbReference type="InterPro" id="IPR036097">
    <property type="entry name" value="HisK_dim/P_sf"/>
</dbReference>
<dbReference type="Pfam" id="PF00512">
    <property type="entry name" value="HisKA"/>
    <property type="match status" value="1"/>
</dbReference>
<evidence type="ECO:0000256" key="11">
    <source>
        <dbReference type="ARBA" id="ARBA00023012"/>
    </source>
</evidence>
<dbReference type="EMBL" id="DVLW01000122">
    <property type="protein sequence ID" value="HIT94438.1"/>
    <property type="molecule type" value="Genomic_DNA"/>
</dbReference>
<comment type="subcellular location">
    <subcellularLocation>
        <location evidence="2">Membrane</location>
    </subcellularLocation>
</comment>
<evidence type="ECO:0000313" key="16">
    <source>
        <dbReference type="Proteomes" id="UP000824160"/>
    </source>
</evidence>
<organism evidence="15 16">
    <name type="scientific">Candidatus Faecivivens stercoripullorum</name>
    <dbReference type="NCBI Taxonomy" id="2840805"/>
    <lineage>
        <taxon>Bacteria</taxon>
        <taxon>Bacillati</taxon>
        <taxon>Bacillota</taxon>
        <taxon>Clostridia</taxon>
        <taxon>Eubacteriales</taxon>
        <taxon>Oscillospiraceae</taxon>
        <taxon>Oscillospiraceae incertae sedis</taxon>
        <taxon>Candidatus Faecivivens</taxon>
    </lineage>
</organism>
<dbReference type="InterPro" id="IPR003594">
    <property type="entry name" value="HATPase_dom"/>
</dbReference>
<evidence type="ECO:0000256" key="2">
    <source>
        <dbReference type="ARBA" id="ARBA00004370"/>
    </source>
</evidence>
<dbReference type="SMART" id="SM00387">
    <property type="entry name" value="HATPase_c"/>
    <property type="match status" value="1"/>
</dbReference>
<evidence type="ECO:0000256" key="1">
    <source>
        <dbReference type="ARBA" id="ARBA00000085"/>
    </source>
</evidence>
<dbReference type="InterPro" id="IPR050351">
    <property type="entry name" value="BphY/WalK/GraS-like"/>
</dbReference>
<dbReference type="SUPFAM" id="SSF55874">
    <property type="entry name" value="ATPase domain of HSP90 chaperone/DNA topoisomerase II/histidine kinase"/>
    <property type="match status" value="1"/>
</dbReference>
<dbReference type="GO" id="GO:0005524">
    <property type="term" value="F:ATP binding"/>
    <property type="evidence" value="ECO:0007669"/>
    <property type="project" value="UniProtKB-KW"/>
</dbReference>
<evidence type="ECO:0000256" key="13">
    <source>
        <dbReference type="SAM" id="Phobius"/>
    </source>
</evidence>
<keyword evidence="12 13" id="KW-0472">Membrane</keyword>
<keyword evidence="8 15" id="KW-0418">Kinase</keyword>
<comment type="catalytic activity">
    <reaction evidence="1">
        <text>ATP + protein L-histidine = ADP + protein N-phospho-L-histidine.</text>
        <dbReference type="EC" id="2.7.13.3"/>
    </reaction>
</comment>
<dbReference type="Pfam" id="PF02518">
    <property type="entry name" value="HATPase_c"/>
    <property type="match status" value="1"/>
</dbReference>
<dbReference type="InterPro" id="IPR003661">
    <property type="entry name" value="HisK_dim/P_dom"/>
</dbReference>
<evidence type="ECO:0000256" key="7">
    <source>
        <dbReference type="ARBA" id="ARBA00022741"/>
    </source>
</evidence>
<sequence length="341" mass="39388">MLYILLVFLLWLISRSFVWQPWDPLYQLLQWVKDNFILVFTGTLIVIWAVITYLFIKRPLRYLDRMIEAAKQLAAPNEQEILLPKAMKTVQDEMNLVREQALRNAYAAREAEQRKNDLIVYLAHDLKTPLTSVIGYLNLLQDEPQISPELRARYTGIALDKALRLEELINDFFDITRFNLTTLTLEPERINFSRMLEQVTCEFQPILAEKGLEWETVIQPDISILCDPDKIERVLDNLIRNAVNYSYPDSKIFLSMYSLGEQIEIDLKNKGKTIPPEKLSRIFEQFYRLDSSRSSKTGGSGLGLAIAKEIVTLHGGSIRAESENESVCFQVVLPKNCQKIV</sequence>
<dbReference type="GO" id="GO:0016036">
    <property type="term" value="P:cellular response to phosphate starvation"/>
    <property type="evidence" value="ECO:0007669"/>
    <property type="project" value="TreeGrafter"/>
</dbReference>
<evidence type="ECO:0000256" key="3">
    <source>
        <dbReference type="ARBA" id="ARBA00012438"/>
    </source>
</evidence>
<dbReference type="SUPFAM" id="SSF47384">
    <property type="entry name" value="Homodimeric domain of signal transducing histidine kinase"/>
    <property type="match status" value="1"/>
</dbReference>